<comment type="caution">
    <text evidence="6">The sequence shown here is derived from an EMBL/GenBank/DDBJ whole genome shotgun (WGS) entry which is preliminary data.</text>
</comment>
<evidence type="ECO:0000313" key="7">
    <source>
        <dbReference type="Proteomes" id="UP001320420"/>
    </source>
</evidence>
<reference evidence="6 7" key="1">
    <citation type="submission" date="2024-02" db="EMBL/GenBank/DDBJ databases">
        <title>De novo assembly and annotation of 12 fungi associated with fruit tree decline syndrome in Ontario, Canada.</title>
        <authorList>
            <person name="Sulman M."/>
            <person name="Ellouze W."/>
            <person name="Ilyukhin E."/>
        </authorList>
    </citation>
    <scope>NUCLEOTIDE SEQUENCE [LARGE SCALE GENOMIC DNA]</scope>
    <source>
        <strain evidence="6 7">M11/M66-122</strain>
    </source>
</reference>
<evidence type="ECO:0000256" key="3">
    <source>
        <dbReference type="ARBA" id="ARBA00026117"/>
    </source>
</evidence>
<gene>
    <name evidence="6" type="primary">SPS19</name>
    <name evidence="6" type="ORF">SLS62_009456</name>
</gene>
<dbReference type="Gene3D" id="3.40.50.720">
    <property type="entry name" value="NAD(P)-binding Rossmann-like Domain"/>
    <property type="match status" value="1"/>
</dbReference>
<dbReference type="EC" id="1.3.1.124" evidence="3"/>
<dbReference type="PRINTS" id="PR00081">
    <property type="entry name" value="GDHRDH"/>
</dbReference>
<keyword evidence="2" id="KW-0560">Oxidoreductase</keyword>
<organism evidence="6 7">
    <name type="scientific">Diatrype stigma</name>
    <dbReference type="NCBI Taxonomy" id="117547"/>
    <lineage>
        <taxon>Eukaryota</taxon>
        <taxon>Fungi</taxon>
        <taxon>Dikarya</taxon>
        <taxon>Ascomycota</taxon>
        <taxon>Pezizomycotina</taxon>
        <taxon>Sordariomycetes</taxon>
        <taxon>Xylariomycetidae</taxon>
        <taxon>Xylariales</taxon>
        <taxon>Diatrypaceae</taxon>
        <taxon>Diatrype</taxon>
    </lineage>
</organism>
<dbReference type="EMBL" id="JAKJXP020000100">
    <property type="protein sequence ID" value="KAK7746166.1"/>
    <property type="molecule type" value="Genomic_DNA"/>
</dbReference>
<dbReference type="SUPFAM" id="SSF51735">
    <property type="entry name" value="NAD(P)-binding Rossmann-fold domains"/>
    <property type="match status" value="1"/>
</dbReference>
<evidence type="ECO:0000256" key="4">
    <source>
        <dbReference type="ARBA" id="ARBA00048009"/>
    </source>
</evidence>
<keyword evidence="1" id="KW-0521">NADP</keyword>
<evidence type="ECO:0000256" key="5">
    <source>
        <dbReference type="ARBA" id="ARBA00048340"/>
    </source>
</evidence>
<dbReference type="Pfam" id="PF13561">
    <property type="entry name" value="adh_short_C2"/>
    <property type="match status" value="1"/>
</dbReference>
<dbReference type="AlphaFoldDB" id="A0AAN9YJ87"/>
<evidence type="ECO:0000256" key="1">
    <source>
        <dbReference type="ARBA" id="ARBA00022857"/>
    </source>
</evidence>
<dbReference type="GO" id="GO:0008670">
    <property type="term" value="F:2,4-dienoyl-CoA reductase (NADPH) activity"/>
    <property type="evidence" value="ECO:0007669"/>
    <property type="project" value="InterPro"/>
</dbReference>
<accession>A0AAN9YJ87</accession>
<evidence type="ECO:0000313" key="6">
    <source>
        <dbReference type="EMBL" id="KAK7746166.1"/>
    </source>
</evidence>
<dbReference type="GO" id="GO:0009062">
    <property type="term" value="P:fatty acid catabolic process"/>
    <property type="evidence" value="ECO:0007669"/>
    <property type="project" value="InterPro"/>
</dbReference>
<name>A0AAN9YJ87_9PEZI</name>
<dbReference type="InterPro" id="IPR036291">
    <property type="entry name" value="NAD(P)-bd_dom_sf"/>
</dbReference>
<evidence type="ECO:0000256" key="2">
    <source>
        <dbReference type="ARBA" id="ARBA00023002"/>
    </source>
</evidence>
<protein>
    <recommendedName>
        <fullName evidence="3">2,4-dienoyl-CoA reductase [(3E)-enoyl-CoA-producing]</fullName>
        <ecNumber evidence="3">1.3.1.124</ecNumber>
    </recommendedName>
</protein>
<dbReference type="InterPro" id="IPR002347">
    <property type="entry name" value="SDR_fam"/>
</dbReference>
<dbReference type="PANTHER" id="PTHR43296">
    <property type="entry name" value="PEROXISOMAL 2,4-DIENOYL-COA REDUCTASE"/>
    <property type="match status" value="1"/>
</dbReference>
<dbReference type="Proteomes" id="UP001320420">
    <property type="component" value="Unassembled WGS sequence"/>
</dbReference>
<keyword evidence="7" id="KW-1185">Reference proteome</keyword>
<comment type="catalytic activity">
    <reaction evidence="5">
        <text>a (2E,4Z)-dienoyl-CoA + NADPH + H(+) = a 4,5-saturated-(3E)-enoyl-CoA + NADP(+)</text>
        <dbReference type="Rhea" id="RHEA:61892"/>
        <dbReference type="ChEBI" id="CHEBI:15378"/>
        <dbReference type="ChEBI" id="CHEBI:57783"/>
        <dbReference type="ChEBI" id="CHEBI:58349"/>
        <dbReference type="ChEBI" id="CHEBI:85099"/>
        <dbReference type="ChEBI" id="CHEBI:85493"/>
        <dbReference type="EC" id="1.3.1.124"/>
    </reaction>
</comment>
<dbReference type="PANTHER" id="PTHR43296:SF2">
    <property type="entry name" value="PEROXISOMAL 2,4-DIENOYL-COA REDUCTASE [(3E)-ENOYL-COA-PRODUCING]"/>
    <property type="match status" value="1"/>
</dbReference>
<dbReference type="GO" id="GO:0005777">
    <property type="term" value="C:peroxisome"/>
    <property type="evidence" value="ECO:0007669"/>
    <property type="project" value="TreeGrafter"/>
</dbReference>
<sequence length="121" mass="12829">MASVALEYGPFGVTSNVISPGGIAGTEGMERLASSELDLKTSGKSVPTGRWGIVRDIADATVYLFSDAGNYVNGEVLVVDGGNWRAAGLSVGLDSTHRYPEYLFKGEFSKNIKSGKEKPKL</sequence>
<dbReference type="InterPro" id="IPR045017">
    <property type="entry name" value="DECR2-like"/>
</dbReference>
<proteinExistence type="predicted"/>
<comment type="catalytic activity">
    <reaction evidence="4">
        <text>a (2E,4E)-dienoyl-CoA + NADPH + H(+) = a 4,5-saturated-(3E)-enoyl-CoA + NADP(+)</text>
        <dbReference type="Rhea" id="RHEA:45912"/>
        <dbReference type="ChEBI" id="CHEBI:15378"/>
        <dbReference type="ChEBI" id="CHEBI:57783"/>
        <dbReference type="ChEBI" id="CHEBI:58349"/>
        <dbReference type="ChEBI" id="CHEBI:85101"/>
        <dbReference type="ChEBI" id="CHEBI:85493"/>
        <dbReference type="EC" id="1.3.1.124"/>
    </reaction>
</comment>